<dbReference type="Gene3D" id="2.60.120.10">
    <property type="entry name" value="Jelly Rolls"/>
    <property type="match status" value="1"/>
</dbReference>
<dbReference type="GO" id="GO:0006096">
    <property type="term" value="P:glycolytic process"/>
    <property type="evidence" value="ECO:0007669"/>
    <property type="project" value="UniProtKB-UniPathway"/>
</dbReference>
<evidence type="ECO:0000256" key="5">
    <source>
        <dbReference type="ARBA" id="ARBA00023152"/>
    </source>
</evidence>
<protein>
    <recommendedName>
        <fullName evidence="3">glucose-6-phosphate isomerase</fullName>
        <ecNumber evidence="3">5.3.1.9</ecNumber>
    </recommendedName>
</protein>
<dbReference type="InterPro" id="IPR011051">
    <property type="entry name" value="RmlC_Cupin_sf"/>
</dbReference>
<keyword evidence="5" id="KW-0324">Glycolysis</keyword>
<dbReference type="AlphaFoldDB" id="A0A284VSK3"/>
<evidence type="ECO:0000256" key="1">
    <source>
        <dbReference type="ARBA" id="ARBA00004926"/>
    </source>
</evidence>
<dbReference type="GO" id="GO:0004347">
    <property type="term" value="F:glucose-6-phosphate isomerase activity"/>
    <property type="evidence" value="ECO:0007669"/>
    <property type="project" value="UniProtKB-EC"/>
</dbReference>
<dbReference type="UniPathway" id="UPA00109">
    <property type="reaction ID" value="UER00181"/>
</dbReference>
<evidence type="ECO:0000256" key="4">
    <source>
        <dbReference type="ARBA" id="ARBA00022432"/>
    </source>
</evidence>
<reference evidence="9" key="1">
    <citation type="submission" date="2017-06" db="EMBL/GenBank/DDBJ databases">
        <authorList>
            <person name="Cremers G."/>
        </authorList>
    </citation>
    <scope>NUCLEOTIDE SEQUENCE [LARGE SCALE GENOMIC DNA]</scope>
</reference>
<proteinExistence type="inferred from homology"/>
<evidence type="ECO:0000313" key="9">
    <source>
        <dbReference type="Proteomes" id="UP000218615"/>
    </source>
</evidence>
<dbReference type="EMBL" id="FZMP01000207">
    <property type="protein sequence ID" value="SNQ62167.1"/>
    <property type="molecule type" value="Genomic_DNA"/>
</dbReference>
<feature type="domain" description="Glucose-6-phosphate isomerase prokaryote" evidence="7">
    <location>
        <begin position="38"/>
        <end position="186"/>
    </location>
</feature>
<gene>
    <name evidence="8" type="primary">gpi</name>
    <name evidence="8" type="ORF">MNV_60048</name>
</gene>
<evidence type="ECO:0000313" key="8">
    <source>
        <dbReference type="EMBL" id="SNQ62167.1"/>
    </source>
</evidence>
<dbReference type="RefSeq" id="WP_096206769.1">
    <property type="nucleotide sequence ID" value="NZ_FZMP01000207.1"/>
</dbReference>
<dbReference type="GO" id="GO:0006094">
    <property type="term" value="P:gluconeogenesis"/>
    <property type="evidence" value="ECO:0007669"/>
    <property type="project" value="UniProtKB-KW"/>
</dbReference>
<keyword evidence="4" id="KW-0312">Gluconeogenesis</keyword>
<evidence type="ECO:0000256" key="3">
    <source>
        <dbReference type="ARBA" id="ARBA00011952"/>
    </source>
</evidence>
<dbReference type="GO" id="GO:0005737">
    <property type="term" value="C:cytoplasm"/>
    <property type="evidence" value="ECO:0007669"/>
    <property type="project" value="InterPro"/>
</dbReference>
<dbReference type="Pfam" id="PF06560">
    <property type="entry name" value="GPI"/>
    <property type="match status" value="1"/>
</dbReference>
<dbReference type="InterPro" id="IPR010551">
    <property type="entry name" value="G6P_isomerase_prok"/>
</dbReference>
<keyword evidence="9" id="KW-1185">Reference proteome</keyword>
<dbReference type="OrthoDB" id="49661at2157"/>
<comment type="similarity">
    <text evidence="2">Belongs to the archaeal-type GPI family.</text>
</comment>
<dbReference type="STRING" id="1392998.ANME2D_01095"/>
<comment type="catalytic activity">
    <reaction evidence="6">
        <text>alpha-D-glucose 6-phosphate = beta-D-fructose 6-phosphate</text>
        <dbReference type="Rhea" id="RHEA:11816"/>
        <dbReference type="ChEBI" id="CHEBI:57634"/>
        <dbReference type="ChEBI" id="CHEBI:58225"/>
        <dbReference type="EC" id="5.3.1.9"/>
    </reaction>
</comment>
<sequence>MEHILEFGTKRVKPNIRTLFDMKEVAYDREWLSGAGNIVLYYMYRELSLSKNDALTMREHGLRYDITVIPPRMLGREFVKTAGHYHPVVPGTGMTFPEIYEVLSGEAHYVMQKPEGNRIKDVVLVKASQGDKVIIPPGYGHLTINASNKVLKMANWVARDFESVYAPIKEMGGGAYFILENGIVKNSHYIEVPEIRALAPTNVREAGLQKNKEMYGLVRDMKKLEFLTKPQEYAWLFEEIYSSL</sequence>
<organism evidence="8 9">
    <name type="scientific">Candidatus Methanoperedens nitratireducens</name>
    <dbReference type="NCBI Taxonomy" id="1392998"/>
    <lineage>
        <taxon>Archaea</taxon>
        <taxon>Methanobacteriati</taxon>
        <taxon>Methanobacteriota</taxon>
        <taxon>Stenosarchaea group</taxon>
        <taxon>Methanomicrobia</taxon>
        <taxon>Methanosarcinales</taxon>
        <taxon>ANME-2 cluster</taxon>
        <taxon>Candidatus Methanoperedentaceae</taxon>
        <taxon>Candidatus Methanoperedens</taxon>
    </lineage>
</organism>
<comment type="pathway">
    <text evidence="1">Carbohydrate degradation; glycolysis; D-glyceraldehyde 3-phosphate and glycerone phosphate from D-glucose: step 2/4.</text>
</comment>
<dbReference type="SUPFAM" id="SSF51182">
    <property type="entry name" value="RmlC-like cupins"/>
    <property type="match status" value="1"/>
</dbReference>
<evidence type="ECO:0000256" key="6">
    <source>
        <dbReference type="ARBA" id="ARBA00029321"/>
    </source>
</evidence>
<dbReference type="Proteomes" id="UP000218615">
    <property type="component" value="Unassembled WGS sequence"/>
</dbReference>
<dbReference type="EC" id="5.3.1.9" evidence="3"/>
<name>A0A284VSK3_9EURY</name>
<dbReference type="InterPro" id="IPR014710">
    <property type="entry name" value="RmlC-like_jellyroll"/>
</dbReference>
<accession>A0A284VSK3</accession>
<keyword evidence="8" id="KW-0413">Isomerase</keyword>
<evidence type="ECO:0000259" key="7">
    <source>
        <dbReference type="Pfam" id="PF06560"/>
    </source>
</evidence>
<evidence type="ECO:0000256" key="2">
    <source>
        <dbReference type="ARBA" id="ARBA00006542"/>
    </source>
</evidence>
<dbReference type="CDD" id="cd02218">
    <property type="entry name" value="cupin_PGI"/>
    <property type="match status" value="1"/>
</dbReference>